<accession>A0A1I7ZR28</accession>
<dbReference type="AlphaFoldDB" id="A0A1I7ZR28"/>
<evidence type="ECO:0000313" key="1">
    <source>
        <dbReference type="Proteomes" id="UP000095287"/>
    </source>
</evidence>
<evidence type="ECO:0000313" key="2">
    <source>
        <dbReference type="WBParaSite" id="L893_g28750.t1"/>
    </source>
</evidence>
<keyword evidence="1" id="KW-1185">Reference proteome</keyword>
<name>A0A1I7ZR28_9BILA</name>
<reference evidence="2" key="1">
    <citation type="submission" date="2016-11" db="UniProtKB">
        <authorList>
            <consortium name="WormBaseParasite"/>
        </authorList>
    </citation>
    <scope>IDENTIFICATION</scope>
</reference>
<proteinExistence type="predicted"/>
<organism evidence="1 2">
    <name type="scientific">Steinernema glaseri</name>
    <dbReference type="NCBI Taxonomy" id="37863"/>
    <lineage>
        <taxon>Eukaryota</taxon>
        <taxon>Metazoa</taxon>
        <taxon>Ecdysozoa</taxon>
        <taxon>Nematoda</taxon>
        <taxon>Chromadorea</taxon>
        <taxon>Rhabditida</taxon>
        <taxon>Tylenchina</taxon>
        <taxon>Panagrolaimomorpha</taxon>
        <taxon>Strongyloidoidea</taxon>
        <taxon>Steinernematidae</taxon>
        <taxon>Steinernema</taxon>
    </lineage>
</organism>
<sequence>MIHSIVARHPVLPTHSFLVWPNYRHFCHAPFSTKTQYEPIRLPAFAYRRIILTTHTVSPRSGRGTSDGLLR</sequence>
<dbReference type="Proteomes" id="UP000095287">
    <property type="component" value="Unplaced"/>
</dbReference>
<dbReference type="WBParaSite" id="L893_g28750.t1">
    <property type="protein sequence ID" value="L893_g28750.t1"/>
    <property type="gene ID" value="L893_g28750"/>
</dbReference>
<protein>
    <submittedName>
        <fullName evidence="2">Uncharacterized protein</fullName>
    </submittedName>
</protein>